<evidence type="ECO:0000256" key="1">
    <source>
        <dbReference type="ARBA" id="ARBA00022801"/>
    </source>
</evidence>
<dbReference type="SFLD" id="SFLDS00003">
    <property type="entry name" value="Haloacid_Dehalogenase"/>
    <property type="match status" value="1"/>
</dbReference>
<comment type="caution">
    <text evidence="2">The sequence shown here is derived from an EMBL/GenBank/DDBJ whole genome shotgun (WGS) entry which is preliminary data.</text>
</comment>
<keyword evidence="3" id="KW-1185">Reference proteome</keyword>
<dbReference type="PANTHER" id="PTHR43316:SF8">
    <property type="entry name" value="HAD FAMILY HYDROLASE"/>
    <property type="match status" value="1"/>
</dbReference>
<dbReference type="SFLD" id="SFLDG01129">
    <property type="entry name" value="C1.5:_HAD__Beta-PGM__Phosphata"/>
    <property type="match status" value="1"/>
</dbReference>
<dbReference type="Proteomes" id="UP001165677">
    <property type="component" value="Unassembled WGS sequence"/>
</dbReference>
<sequence>MEIIKSIDFLVGLDYNHISFDLWLTLIKSNPIYKLKRNQLFKDFFEIEYNIEIVSQKVRYYDVVCNSINEKTGKNIDTDEIYLLILSSLGYDINKLNRKMLEAFYKESEKIFFENEPMFINSYTHQIFNDLKNNGITMNVLSNTGFIKGKTLRLLLDKNNLGGFFDFQIYSDECNYSKPNVEIFNLVYDRIAIKNRFPKSQVLHIGDNLIADCDGAKAFGFSTLHFKN</sequence>
<accession>A0ABT3EKT2</accession>
<reference evidence="2" key="1">
    <citation type="submission" date="2022-10" db="EMBL/GenBank/DDBJ databases">
        <title>Flavobacterium sp. nov., a bacterium isolated from lake sediment.</title>
        <authorList>
            <person name="Qu J.-H."/>
        </authorList>
    </citation>
    <scope>NUCLEOTIDE SEQUENCE</scope>
    <source>
        <strain evidence="2">TH16-21</strain>
    </source>
</reference>
<dbReference type="InterPro" id="IPR041492">
    <property type="entry name" value="HAD_2"/>
</dbReference>
<dbReference type="Gene3D" id="3.40.50.1000">
    <property type="entry name" value="HAD superfamily/HAD-like"/>
    <property type="match status" value="1"/>
</dbReference>
<dbReference type="EMBL" id="JAPCIO010000014">
    <property type="protein sequence ID" value="MCW1149175.1"/>
    <property type="molecule type" value="Genomic_DNA"/>
</dbReference>
<evidence type="ECO:0000313" key="2">
    <source>
        <dbReference type="EMBL" id="MCW1149175.1"/>
    </source>
</evidence>
<evidence type="ECO:0000313" key="3">
    <source>
        <dbReference type="Proteomes" id="UP001165677"/>
    </source>
</evidence>
<gene>
    <name evidence="2" type="ORF">OJ995_13175</name>
</gene>
<dbReference type="InterPro" id="IPR051540">
    <property type="entry name" value="S-2-haloacid_dehalogenase"/>
</dbReference>
<name>A0ABT3EKT2_9FLAO</name>
<dbReference type="GO" id="GO:0016787">
    <property type="term" value="F:hydrolase activity"/>
    <property type="evidence" value="ECO:0007669"/>
    <property type="project" value="UniProtKB-KW"/>
</dbReference>
<dbReference type="Pfam" id="PF13419">
    <property type="entry name" value="HAD_2"/>
    <property type="match status" value="1"/>
</dbReference>
<dbReference type="RefSeq" id="WP_264369860.1">
    <property type="nucleotide sequence ID" value="NZ_JAPCIO010000014.1"/>
</dbReference>
<dbReference type="InterPro" id="IPR023214">
    <property type="entry name" value="HAD_sf"/>
</dbReference>
<organism evidence="2 3">
    <name type="scientific">Flavobacterium lacisediminis</name>
    <dbReference type="NCBI Taxonomy" id="2989705"/>
    <lineage>
        <taxon>Bacteria</taxon>
        <taxon>Pseudomonadati</taxon>
        <taxon>Bacteroidota</taxon>
        <taxon>Flavobacteriia</taxon>
        <taxon>Flavobacteriales</taxon>
        <taxon>Flavobacteriaceae</taxon>
        <taxon>Flavobacterium</taxon>
    </lineage>
</organism>
<dbReference type="Gene3D" id="1.10.150.400">
    <property type="match status" value="1"/>
</dbReference>
<dbReference type="NCBIfam" id="TIGR01549">
    <property type="entry name" value="HAD-SF-IA-v1"/>
    <property type="match status" value="1"/>
</dbReference>
<keyword evidence="1 2" id="KW-0378">Hydrolase</keyword>
<dbReference type="PRINTS" id="PR00413">
    <property type="entry name" value="HADHALOGNASE"/>
</dbReference>
<proteinExistence type="predicted"/>
<protein>
    <submittedName>
        <fullName evidence="2">HAD family hydrolase</fullName>
    </submittedName>
</protein>
<dbReference type="SUPFAM" id="SSF56784">
    <property type="entry name" value="HAD-like"/>
    <property type="match status" value="1"/>
</dbReference>
<dbReference type="PANTHER" id="PTHR43316">
    <property type="entry name" value="HYDROLASE, HALOACID DELAHOGENASE-RELATED"/>
    <property type="match status" value="1"/>
</dbReference>
<dbReference type="InterPro" id="IPR036412">
    <property type="entry name" value="HAD-like_sf"/>
</dbReference>
<dbReference type="InterPro" id="IPR006439">
    <property type="entry name" value="HAD-SF_hydro_IA"/>
</dbReference>